<organism evidence="3">
    <name type="scientific">Serpula lacrymans var. lacrymans (strain S7.3)</name>
    <name type="common">Dry rot fungus</name>
    <dbReference type="NCBI Taxonomy" id="936435"/>
    <lineage>
        <taxon>Eukaryota</taxon>
        <taxon>Fungi</taxon>
        <taxon>Dikarya</taxon>
        <taxon>Basidiomycota</taxon>
        <taxon>Agaricomycotina</taxon>
        <taxon>Agaricomycetes</taxon>
        <taxon>Agaricomycetidae</taxon>
        <taxon>Boletales</taxon>
        <taxon>Coniophorineae</taxon>
        <taxon>Serpulaceae</taxon>
        <taxon>Serpula</taxon>
    </lineage>
</organism>
<sequence>MSLPVIPFPPFELSLSIKATSTFNMAKEYLCDCQRHCKGVLTKVFWGAFHWHEKFCKSEGTATHEQLQPEKDSLASGGLFQTTPDKINDDFGYFLPSERTTPTPEPATPSTVPSATTGSGHYHTTIDEEDDETDEGHCRTELVVGKQQEDSLKSLLDLLGYSYYYRQWPMMSEGAARVTSSTA</sequence>
<evidence type="ECO:0000313" key="2">
    <source>
        <dbReference type="EMBL" id="EGO00959.1"/>
    </source>
</evidence>
<dbReference type="EMBL" id="GL945478">
    <property type="protein sequence ID" value="EGO00959.1"/>
    <property type="molecule type" value="Genomic_DNA"/>
</dbReference>
<accession>F8PTC9</accession>
<evidence type="ECO:0000256" key="1">
    <source>
        <dbReference type="SAM" id="MobiDB-lite"/>
    </source>
</evidence>
<gene>
    <name evidence="2" type="ORF">SERLA73DRAFT_151557</name>
</gene>
<dbReference type="Proteomes" id="UP000008063">
    <property type="component" value="Unassembled WGS sequence"/>
</dbReference>
<feature type="region of interest" description="Disordered" evidence="1">
    <location>
        <begin position="91"/>
        <end position="136"/>
    </location>
</feature>
<feature type="compositionally biased region" description="Low complexity" evidence="1">
    <location>
        <begin position="96"/>
        <end position="120"/>
    </location>
</feature>
<dbReference type="AlphaFoldDB" id="F8PTC9"/>
<protein>
    <submittedName>
        <fullName evidence="2">Uncharacterized protein</fullName>
    </submittedName>
</protein>
<dbReference type="HOGENOM" id="CLU_1475986_0_0_1"/>
<name>F8PTC9_SERL3</name>
<reference evidence="3" key="1">
    <citation type="journal article" date="2011" name="Science">
        <title>The plant cell wall-decomposing machinery underlies the functional diversity of forest fungi.</title>
        <authorList>
            <person name="Eastwood D.C."/>
            <person name="Floudas D."/>
            <person name="Binder M."/>
            <person name="Majcherczyk A."/>
            <person name="Schneider P."/>
            <person name="Aerts A."/>
            <person name="Asiegbu F.O."/>
            <person name="Baker S.E."/>
            <person name="Barry K."/>
            <person name="Bendiksby M."/>
            <person name="Blumentritt M."/>
            <person name="Coutinho P.M."/>
            <person name="Cullen D."/>
            <person name="de Vries R.P."/>
            <person name="Gathman A."/>
            <person name="Goodell B."/>
            <person name="Henrissat B."/>
            <person name="Ihrmark K."/>
            <person name="Kauserud H."/>
            <person name="Kohler A."/>
            <person name="LaButti K."/>
            <person name="Lapidus A."/>
            <person name="Lavin J.L."/>
            <person name="Lee Y.-H."/>
            <person name="Lindquist E."/>
            <person name="Lilly W."/>
            <person name="Lucas S."/>
            <person name="Morin E."/>
            <person name="Murat C."/>
            <person name="Oguiza J.A."/>
            <person name="Park J."/>
            <person name="Pisabarro A.G."/>
            <person name="Riley R."/>
            <person name="Rosling A."/>
            <person name="Salamov A."/>
            <person name="Schmidt O."/>
            <person name="Schmutz J."/>
            <person name="Skrede I."/>
            <person name="Stenlid J."/>
            <person name="Wiebenga A."/>
            <person name="Xie X."/>
            <person name="Kuees U."/>
            <person name="Hibbett D.S."/>
            <person name="Hoffmeister D."/>
            <person name="Hoegberg N."/>
            <person name="Martin F."/>
            <person name="Grigoriev I.V."/>
            <person name="Watkinson S.C."/>
        </authorList>
    </citation>
    <scope>NUCLEOTIDE SEQUENCE [LARGE SCALE GENOMIC DNA]</scope>
    <source>
        <strain evidence="3">strain S7.3</strain>
    </source>
</reference>
<keyword evidence="3" id="KW-1185">Reference proteome</keyword>
<evidence type="ECO:0000313" key="3">
    <source>
        <dbReference type="Proteomes" id="UP000008063"/>
    </source>
</evidence>
<proteinExistence type="predicted"/>
<dbReference type="InParanoid" id="F8PTC9"/>